<evidence type="ECO:0000256" key="7">
    <source>
        <dbReference type="ARBA" id="ARBA00023136"/>
    </source>
</evidence>
<feature type="transmembrane region" description="Helical" evidence="9">
    <location>
        <begin position="88"/>
        <end position="113"/>
    </location>
</feature>
<dbReference type="GO" id="GO:0022857">
    <property type="term" value="F:transmembrane transporter activity"/>
    <property type="evidence" value="ECO:0007669"/>
    <property type="project" value="UniProtKB-UniRule"/>
</dbReference>
<comment type="caution">
    <text evidence="11">The sequence shown here is derived from an EMBL/GenBank/DDBJ whole genome shotgun (WGS) entry which is preliminary data.</text>
</comment>
<keyword evidence="6 9" id="KW-1133">Transmembrane helix</keyword>
<dbReference type="InterPro" id="IPR007387">
    <property type="entry name" value="TRAP_DctQ"/>
</dbReference>
<feature type="transmembrane region" description="Helical" evidence="9">
    <location>
        <begin position="16"/>
        <end position="34"/>
    </location>
</feature>
<dbReference type="InterPro" id="IPR055348">
    <property type="entry name" value="DctQ"/>
</dbReference>
<comment type="subunit">
    <text evidence="9">The complex comprises the extracytoplasmic solute receptor protein and the two transmembrane proteins.</text>
</comment>
<dbReference type="Pfam" id="PF04290">
    <property type="entry name" value="DctQ"/>
    <property type="match status" value="1"/>
</dbReference>
<proteinExistence type="inferred from homology"/>
<comment type="subcellular location">
    <subcellularLocation>
        <location evidence="1 9">Cell inner membrane</location>
        <topology evidence="1 9">Multi-pass membrane protein</topology>
    </subcellularLocation>
</comment>
<dbReference type="EMBL" id="AJYK02000065">
    <property type="protein sequence ID" value="OEF25213.1"/>
    <property type="molecule type" value="Genomic_DNA"/>
</dbReference>
<comment type="similarity">
    <text evidence="8 9">Belongs to the TRAP transporter small permease family.</text>
</comment>
<evidence type="ECO:0000256" key="9">
    <source>
        <dbReference type="RuleBase" id="RU369079"/>
    </source>
</evidence>
<evidence type="ECO:0000259" key="10">
    <source>
        <dbReference type="Pfam" id="PF04290"/>
    </source>
</evidence>
<evidence type="ECO:0000256" key="3">
    <source>
        <dbReference type="ARBA" id="ARBA00022475"/>
    </source>
</evidence>
<feature type="domain" description="Tripartite ATP-independent periplasmic transporters DctQ component" evidence="10">
    <location>
        <begin position="25"/>
        <end position="159"/>
    </location>
</feature>
<dbReference type="PANTHER" id="PTHR35011:SF2">
    <property type="entry name" value="2,3-DIKETO-L-GULONATE TRAP TRANSPORTER SMALL PERMEASE PROTEIN YIAM"/>
    <property type="match status" value="1"/>
</dbReference>
<evidence type="ECO:0000256" key="1">
    <source>
        <dbReference type="ARBA" id="ARBA00004429"/>
    </source>
</evidence>
<evidence type="ECO:0000256" key="8">
    <source>
        <dbReference type="ARBA" id="ARBA00038436"/>
    </source>
</evidence>
<dbReference type="AlphaFoldDB" id="A0A1E5E1S8"/>
<sequence length="166" mass="19066">MNVEVFNKLLNRILEYALIFFMAMMVFSVVWQVFTRFILNDPSVFTDELSRYLLIWIGILGGAYTFSIKRHLALELLVSRLKTRNQHVLNIVISCFVLLFSSVALVYGGWNFMMTTLHHNQVSPGLSIGGHQLLIGYVYTVVPFSGVIICYYACIDILKSIYQIVR</sequence>
<protein>
    <recommendedName>
        <fullName evidence="9">TRAP transporter small permease protein</fullName>
    </recommendedName>
</protein>
<gene>
    <name evidence="11" type="ORF">A1QC_09395</name>
</gene>
<feature type="transmembrane region" description="Helical" evidence="9">
    <location>
        <begin position="49"/>
        <end position="67"/>
    </location>
</feature>
<evidence type="ECO:0000313" key="12">
    <source>
        <dbReference type="Proteomes" id="UP000094070"/>
    </source>
</evidence>
<reference evidence="11 12" key="1">
    <citation type="journal article" date="2012" name="Science">
        <title>Ecological populations of bacteria act as socially cohesive units of antibiotic production and resistance.</title>
        <authorList>
            <person name="Cordero O.X."/>
            <person name="Wildschutte H."/>
            <person name="Kirkup B."/>
            <person name="Proehl S."/>
            <person name="Ngo L."/>
            <person name="Hussain F."/>
            <person name="Le Roux F."/>
            <person name="Mincer T."/>
            <person name="Polz M.F."/>
        </authorList>
    </citation>
    <scope>NUCLEOTIDE SEQUENCE [LARGE SCALE GENOMIC DNA]</scope>
    <source>
        <strain evidence="11 12">1S-45</strain>
    </source>
</reference>
<evidence type="ECO:0000256" key="4">
    <source>
        <dbReference type="ARBA" id="ARBA00022519"/>
    </source>
</evidence>
<evidence type="ECO:0000256" key="6">
    <source>
        <dbReference type="ARBA" id="ARBA00022989"/>
    </source>
</evidence>
<name>A0A1E5E1S8_9VIBR</name>
<accession>A0A1E5E1S8</accession>
<dbReference type="RefSeq" id="WP_017024518.1">
    <property type="nucleotide sequence ID" value="NZ_AJYK02000065.1"/>
</dbReference>
<dbReference type="PANTHER" id="PTHR35011">
    <property type="entry name" value="2,3-DIKETO-L-GULONATE TRAP TRANSPORTER SMALL PERMEASE PROTEIN YIAM"/>
    <property type="match status" value="1"/>
</dbReference>
<keyword evidence="12" id="KW-1185">Reference proteome</keyword>
<dbReference type="GO" id="GO:0005886">
    <property type="term" value="C:plasma membrane"/>
    <property type="evidence" value="ECO:0007669"/>
    <property type="project" value="UniProtKB-SubCell"/>
</dbReference>
<evidence type="ECO:0000256" key="2">
    <source>
        <dbReference type="ARBA" id="ARBA00022448"/>
    </source>
</evidence>
<dbReference type="GO" id="GO:0015740">
    <property type="term" value="P:C4-dicarboxylate transport"/>
    <property type="evidence" value="ECO:0007669"/>
    <property type="project" value="TreeGrafter"/>
</dbReference>
<dbReference type="STRING" id="1188252.A1QC_09395"/>
<keyword evidence="2 9" id="KW-0813">Transport</keyword>
<organism evidence="11 12">
    <name type="scientific">Vibrio rumoiensis 1S-45</name>
    <dbReference type="NCBI Taxonomy" id="1188252"/>
    <lineage>
        <taxon>Bacteria</taxon>
        <taxon>Pseudomonadati</taxon>
        <taxon>Pseudomonadota</taxon>
        <taxon>Gammaproteobacteria</taxon>
        <taxon>Vibrionales</taxon>
        <taxon>Vibrionaceae</taxon>
        <taxon>Vibrio</taxon>
    </lineage>
</organism>
<keyword evidence="3" id="KW-1003">Cell membrane</keyword>
<evidence type="ECO:0000256" key="5">
    <source>
        <dbReference type="ARBA" id="ARBA00022692"/>
    </source>
</evidence>
<dbReference type="Proteomes" id="UP000094070">
    <property type="component" value="Unassembled WGS sequence"/>
</dbReference>
<evidence type="ECO:0000313" key="11">
    <source>
        <dbReference type="EMBL" id="OEF25213.1"/>
    </source>
</evidence>
<keyword evidence="7 9" id="KW-0472">Membrane</keyword>
<keyword evidence="5 9" id="KW-0812">Transmembrane</keyword>
<comment type="function">
    <text evidence="9">Part of the tripartite ATP-independent periplasmic (TRAP) transport system.</text>
</comment>
<keyword evidence="4 9" id="KW-0997">Cell inner membrane</keyword>
<dbReference type="eggNOG" id="COG3090">
    <property type="taxonomic scope" value="Bacteria"/>
</dbReference>
<feature type="transmembrane region" description="Helical" evidence="9">
    <location>
        <begin position="133"/>
        <end position="154"/>
    </location>
</feature>